<feature type="region of interest" description="Disordered" evidence="2">
    <location>
        <begin position="1"/>
        <end position="129"/>
    </location>
</feature>
<dbReference type="InterPro" id="IPR034353">
    <property type="entry name" value="ABT1/ESF2_RRM"/>
</dbReference>
<evidence type="ECO:0000313" key="4">
    <source>
        <dbReference type="EMBL" id="KAG7662557.1"/>
    </source>
</evidence>
<dbReference type="EMBL" id="JAGSYN010000169">
    <property type="protein sequence ID" value="KAG7662557.1"/>
    <property type="molecule type" value="Genomic_DNA"/>
</dbReference>
<dbReference type="Pfam" id="PF00076">
    <property type="entry name" value="RRM_1"/>
    <property type="match status" value="1"/>
</dbReference>
<dbReference type="GO" id="GO:0000447">
    <property type="term" value="P:endonucleolytic cleavage in ITS1 to separate SSU-rRNA from 5.8S rRNA and LSU-rRNA from tricistronic rRNA transcript (SSU-rRNA, 5.8S rRNA, LSU-rRNA)"/>
    <property type="evidence" value="ECO:0007669"/>
    <property type="project" value="TreeGrafter"/>
</dbReference>
<feature type="compositionally biased region" description="Acidic residues" evidence="2">
    <location>
        <begin position="78"/>
        <end position="106"/>
    </location>
</feature>
<evidence type="ECO:0000256" key="1">
    <source>
        <dbReference type="ARBA" id="ARBA00022884"/>
    </source>
</evidence>
<dbReference type="GO" id="GO:0005730">
    <property type="term" value="C:nucleolus"/>
    <property type="evidence" value="ECO:0007669"/>
    <property type="project" value="TreeGrafter"/>
</dbReference>
<dbReference type="GeneID" id="73470731"/>
<dbReference type="PANTHER" id="PTHR12311:SF7">
    <property type="entry name" value="ACTIVATOR OF BASAL TRANSCRIPTION 1"/>
    <property type="match status" value="1"/>
</dbReference>
<dbReference type="PANTHER" id="PTHR12311">
    <property type="entry name" value="ACTIVATOR OF BASAL TRANSCRIPTION 1"/>
    <property type="match status" value="1"/>
</dbReference>
<feature type="compositionally biased region" description="Basic and acidic residues" evidence="2">
    <location>
        <begin position="319"/>
        <end position="334"/>
    </location>
</feature>
<dbReference type="AlphaFoldDB" id="A0A8J5QLF4"/>
<dbReference type="InterPro" id="IPR039119">
    <property type="entry name" value="ABT1/Esf2"/>
</dbReference>
<dbReference type="GO" id="GO:0000472">
    <property type="term" value="P:endonucleolytic cleavage to generate mature 5'-end of SSU-rRNA from (SSU-rRNA, 5.8S rRNA, LSU-rRNA)"/>
    <property type="evidence" value="ECO:0007669"/>
    <property type="project" value="TreeGrafter"/>
</dbReference>
<sequence>MKTTAKFMLETSLTSDDEDFDDADNIEPAGEGIFNFKSKSKPISRPFGDQDEEEEEQEENDEVEEEYSDPEKRRDDADYGSEVEENDEGEQGELEGDKEEGDDELDESKSSTSKNNKKLKKLTSEELEKEQKRIKRTGVCYLSRIPPYMKPSKLRSVLSRFGAIDRLFLKPEDSAIYHKRVKYGGNKKKNFTEGWVEFVNKKDAKLCASTLNGNKLGGKKTSYYYDDIINIKYLSGFKWLDLTQQIAKENEVRQAKLALELSHQQKLNKSFINNVEKSKMITNIQKKRKQKSDSKNDNPAEDEIRRNFKQRRVTSTRSEASEQLKEKARPDDKLSSILSNVF</sequence>
<feature type="compositionally biased region" description="Basic and acidic residues" evidence="2">
    <location>
        <begin position="291"/>
        <end position="306"/>
    </location>
</feature>
<feature type="compositionally biased region" description="Acidic residues" evidence="2">
    <location>
        <begin position="49"/>
        <end position="68"/>
    </location>
</feature>
<dbReference type="GO" id="GO:0003723">
    <property type="term" value="F:RNA binding"/>
    <property type="evidence" value="ECO:0007669"/>
    <property type="project" value="UniProtKB-KW"/>
</dbReference>
<keyword evidence="5" id="KW-1185">Reference proteome</keyword>
<dbReference type="OrthoDB" id="287393at2759"/>
<reference evidence="4 5" key="1">
    <citation type="journal article" date="2021" name="DNA Res.">
        <title>Genome analysis of Candida subhashii reveals its hybrid nature and dual mitochondrial genome conformations.</title>
        <authorList>
            <person name="Mixao V."/>
            <person name="Hegedusova E."/>
            <person name="Saus E."/>
            <person name="Pryszcz L.P."/>
            <person name="Cillingova A."/>
            <person name="Nosek J."/>
            <person name="Gabaldon T."/>
        </authorList>
    </citation>
    <scope>NUCLEOTIDE SEQUENCE [LARGE SCALE GENOMIC DNA]</scope>
    <source>
        <strain evidence="4 5">CBS 10753</strain>
    </source>
</reference>
<dbReference type="RefSeq" id="XP_049262790.1">
    <property type="nucleotide sequence ID" value="XM_049407837.1"/>
</dbReference>
<accession>A0A8J5QLF4</accession>
<dbReference type="CDD" id="cd12263">
    <property type="entry name" value="RRM_ABT1_like"/>
    <property type="match status" value="1"/>
</dbReference>
<dbReference type="GO" id="GO:0034462">
    <property type="term" value="P:small-subunit processome assembly"/>
    <property type="evidence" value="ECO:0007669"/>
    <property type="project" value="TreeGrafter"/>
</dbReference>
<comment type="caution">
    <text evidence="4">The sequence shown here is derived from an EMBL/GenBank/DDBJ whole genome shotgun (WGS) entry which is preliminary data.</text>
</comment>
<evidence type="ECO:0000313" key="5">
    <source>
        <dbReference type="Proteomes" id="UP000694255"/>
    </source>
</evidence>
<dbReference type="InterPro" id="IPR000504">
    <property type="entry name" value="RRM_dom"/>
</dbReference>
<dbReference type="GO" id="GO:0000480">
    <property type="term" value="P:endonucleolytic cleavage in 5'-ETS of tricistronic rRNA transcript (SSU-rRNA, 5.8S rRNA, LSU-rRNA)"/>
    <property type="evidence" value="ECO:0007669"/>
    <property type="project" value="TreeGrafter"/>
</dbReference>
<evidence type="ECO:0000259" key="3">
    <source>
        <dbReference type="Pfam" id="PF00076"/>
    </source>
</evidence>
<gene>
    <name evidence="4" type="ORF">J8A68_003931</name>
</gene>
<evidence type="ECO:0000256" key="2">
    <source>
        <dbReference type="SAM" id="MobiDB-lite"/>
    </source>
</evidence>
<name>A0A8J5QLF4_9ASCO</name>
<feature type="domain" description="RRM" evidence="3">
    <location>
        <begin position="142"/>
        <end position="220"/>
    </location>
</feature>
<keyword evidence="1" id="KW-0694">RNA-binding</keyword>
<feature type="region of interest" description="Disordered" evidence="2">
    <location>
        <begin position="282"/>
        <end position="342"/>
    </location>
</feature>
<protein>
    <submittedName>
        <fullName evidence="4">ESF2</fullName>
    </submittedName>
</protein>
<dbReference type="Proteomes" id="UP000694255">
    <property type="component" value="Unassembled WGS sequence"/>
</dbReference>
<organism evidence="4 5">
    <name type="scientific">[Candida] subhashii</name>
    <dbReference type="NCBI Taxonomy" id="561895"/>
    <lineage>
        <taxon>Eukaryota</taxon>
        <taxon>Fungi</taxon>
        <taxon>Dikarya</taxon>
        <taxon>Ascomycota</taxon>
        <taxon>Saccharomycotina</taxon>
        <taxon>Pichiomycetes</taxon>
        <taxon>Debaryomycetaceae</taxon>
        <taxon>Spathaspora</taxon>
    </lineage>
</organism>
<feature type="compositionally biased region" description="Acidic residues" evidence="2">
    <location>
        <begin position="15"/>
        <end position="25"/>
    </location>
</feature>
<proteinExistence type="predicted"/>